<feature type="compositionally biased region" description="Basic and acidic residues" evidence="1">
    <location>
        <begin position="385"/>
        <end position="408"/>
    </location>
</feature>
<dbReference type="WBParaSite" id="Pan_g19775.t1">
    <property type="protein sequence ID" value="Pan_g19775.t1"/>
    <property type="gene ID" value="Pan_g19775"/>
</dbReference>
<dbReference type="AlphaFoldDB" id="A0A7E4VDM4"/>
<reference evidence="5" key="2">
    <citation type="submission" date="2020-10" db="UniProtKB">
        <authorList>
            <consortium name="WormBaseParasite"/>
        </authorList>
    </citation>
    <scope>IDENTIFICATION</scope>
</reference>
<evidence type="ECO:0000256" key="1">
    <source>
        <dbReference type="SAM" id="MobiDB-lite"/>
    </source>
</evidence>
<feature type="transmembrane region" description="Helical" evidence="2">
    <location>
        <begin position="337"/>
        <end position="364"/>
    </location>
</feature>
<keyword evidence="2" id="KW-1133">Transmembrane helix</keyword>
<accession>A0A7E4VDM4</accession>
<keyword evidence="2" id="KW-0472">Membrane</keyword>
<evidence type="ECO:0000313" key="4">
    <source>
        <dbReference type="Proteomes" id="UP000492821"/>
    </source>
</evidence>
<reference evidence="4" key="1">
    <citation type="journal article" date="2013" name="Genetics">
        <title>The draft genome and transcriptome of Panagrellus redivivus are shaped by the harsh demands of a free-living lifestyle.</title>
        <authorList>
            <person name="Srinivasan J."/>
            <person name="Dillman A.R."/>
            <person name="Macchietto M.G."/>
            <person name="Heikkinen L."/>
            <person name="Lakso M."/>
            <person name="Fracchia K.M."/>
            <person name="Antoshechkin I."/>
            <person name="Mortazavi A."/>
            <person name="Wong G."/>
            <person name="Sternberg P.W."/>
        </authorList>
    </citation>
    <scope>NUCLEOTIDE SEQUENCE [LARGE SCALE GENOMIC DNA]</scope>
    <source>
        <strain evidence="4">MT8872</strain>
    </source>
</reference>
<keyword evidence="3" id="KW-0732">Signal</keyword>
<feature type="signal peptide" evidence="3">
    <location>
        <begin position="1"/>
        <end position="18"/>
    </location>
</feature>
<feature type="region of interest" description="Disordered" evidence="1">
    <location>
        <begin position="385"/>
        <end position="416"/>
    </location>
</feature>
<evidence type="ECO:0000256" key="2">
    <source>
        <dbReference type="SAM" id="Phobius"/>
    </source>
</evidence>
<dbReference type="Proteomes" id="UP000492821">
    <property type="component" value="Unassembled WGS sequence"/>
</dbReference>
<feature type="chain" id="PRO_5028973493" evidence="3">
    <location>
        <begin position="19"/>
        <end position="416"/>
    </location>
</feature>
<keyword evidence="4" id="KW-1185">Reference proteome</keyword>
<sequence>MYPSVFLPFVFVFLTVNANDHYLFLRDDCRLTTVPKIHRSRVRFDLTRPHNTSCKDAEILQFTWSKVHYAVIASRLNETVVNIGIVPIEKTDPDKSIHVPIEPVDFSHVLEDCTFDEKTFAVGIFTRIMYFVASCESKENKIFGLARATFDFGGNWYVPYGPLIRVDVGFAKPDGTFFWNPERKANLQLVFYQLWYDIKDVEDTHLLDVRNLHSLNETAQLKYDATDIVRVVKFRSSNGKAKDNAVWDYKDTYGCTTTFLSGIGAFQIQSDHNNQINVPCTYRVQRVTVVNDETNFVQPISWKYIDVQKQSQSATFECSKHSSEAGKKVIKCKKSPWTIVMAVLVGIEVLFLVVIGVTTLMMYLKQKWSKRPKKIKIIKYIKKSAKESKKEVAPKKAVSKKDEKKNEKPVVNAKKP</sequence>
<evidence type="ECO:0000313" key="5">
    <source>
        <dbReference type="WBParaSite" id="Pan_g19775.t1"/>
    </source>
</evidence>
<name>A0A7E4VDM4_PANRE</name>
<proteinExistence type="predicted"/>
<evidence type="ECO:0000256" key="3">
    <source>
        <dbReference type="SAM" id="SignalP"/>
    </source>
</evidence>
<organism evidence="4 5">
    <name type="scientific">Panagrellus redivivus</name>
    <name type="common">Microworm</name>
    <dbReference type="NCBI Taxonomy" id="6233"/>
    <lineage>
        <taxon>Eukaryota</taxon>
        <taxon>Metazoa</taxon>
        <taxon>Ecdysozoa</taxon>
        <taxon>Nematoda</taxon>
        <taxon>Chromadorea</taxon>
        <taxon>Rhabditida</taxon>
        <taxon>Tylenchina</taxon>
        <taxon>Panagrolaimomorpha</taxon>
        <taxon>Panagrolaimoidea</taxon>
        <taxon>Panagrolaimidae</taxon>
        <taxon>Panagrellus</taxon>
    </lineage>
</organism>
<keyword evidence="2" id="KW-0812">Transmembrane</keyword>
<protein>
    <submittedName>
        <fullName evidence="5">Uncharacterized protein</fullName>
    </submittedName>
</protein>